<organism evidence="2 3">
    <name type="scientific">Neomicrococcus aestuarii</name>
    <dbReference type="NCBI Taxonomy" id="556325"/>
    <lineage>
        <taxon>Bacteria</taxon>
        <taxon>Bacillati</taxon>
        <taxon>Actinomycetota</taxon>
        <taxon>Actinomycetes</taxon>
        <taxon>Micrococcales</taxon>
        <taxon>Micrococcaceae</taxon>
        <taxon>Neomicrococcus</taxon>
    </lineage>
</organism>
<evidence type="ECO:0000256" key="1">
    <source>
        <dbReference type="SAM" id="Phobius"/>
    </source>
</evidence>
<dbReference type="AlphaFoldDB" id="A0A7W8TUJ7"/>
<protein>
    <submittedName>
        <fullName evidence="2">Putative integral membrane protein</fullName>
    </submittedName>
</protein>
<feature type="transmembrane region" description="Helical" evidence="1">
    <location>
        <begin position="28"/>
        <end position="45"/>
    </location>
</feature>
<feature type="transmembrane region" description="Helical" evidence="1">
    <location>
        <begin position="57"/>
        <end position="80"/>
    </location>
</feature>
<gene>
    <name evidence="2" type="ORF">HD598_001725</name>
</gene>
<comment type="caution">
    <text evidence="2">The sequence shown here is derived from an EMBL/GenBank/DDBJ whole genome shotgun (WGS) entry which is preliminary data.</text>
</comment>
<dbReference type="EMBL" id="JACHDR010000001">
    <property type="protein sequence ID" value="MBB5513038.1"/>
    <property type="molecule type" value="Genomic_DNA"/>
</dbReference>
<keyword evidence="1" id="KW-0812">Transmembrane</keyword>
<reference evidence="2 3" key="1">
    <citation type="submission" date="2020-08" db="EMBL/GenBank/DDBJ databases">
        <title>Sequencing the genomes of 1000 actinobacteria strains.</title>
        <authorList>
            <person name="Klenk H.-P."/>
        </authorList>
    </citation>
    <scope>NUCLEOTIDE SEQUENCE [LARGE SCALE GENOMIC DNA]</scope>
    <source>
        <strain evidence="2 3">DSM 105783</strain>
    </source>
</reference>
<keyword evidence="1" id="KW-1133">Transmembrane helix</keyword>
<evidence type="ECO:0000313" key="2">
    <source>
        <dbReference type="EMBL" id="MBB5513038.1"/>
    </source>
</evidence>
<proteinExistence type="predicted"/>
<accession>A0A7W8TUJ7</accession>
<evidence type="ECO:0000313" key="3">
    <source>
        <dbReference type="Proteomes" id="UP000580797"/>
    </source>
</evidence>
<sequence length="84" mass="9770">MSDQHPVQDPNSGSGFSGWLHRISAKQWLAVALVMVVFVFILQNRERVRIELFFSQMYSPLWLTLGVVFLLGWLVGAFSFRRRK</sequence>
<dbReference type="Proteomes" id="UP000580797">
    <property type="component" value="Unassembled WGS sequence"/>
</dbReference>
<dbReference type="RefSeq" id="WP_221244625.1">
    <property type="nucleotide sequence ID" value="NZ_BAAARH010000007.1"/>
</dbReference>
<name>A0A7W8TUJ7_9MICC</name>
<keyword evidence="1" id="KW-0472">Membrane</keyword>